<comment type="caution">
    <text evidence="4">The sequence shown here is derived from an EMBL/GenBank/DDBJ whole genome shotgun (WGS) entry which is preliminary data.</text>
</comment>
<keyword evidence="2" id="KW-0313">Glucose metabolism</keyword>
<dbReference type="PANTHER" id="PTHR30344:SF1">
    <property type="entry name" value="6-PHOSPHOGLUCONOLACTONASE"/>
    <property type="match status" value="1"/>
</dbReference>
<dbReference type="EMBL" id="SDHX01000002">
    <property type="protein sequence ID" value="RXK53156.1"/>
    <property type="molecule type" value="Genomic_DNA"/>
</dbReference>
<dbReference type="GO" id="GO:0017057">
    <property type="term" value="F:6-phosphogluconolactonase activity"/>
    <property type="evidence" value="ECO:0007669"/>
    <property type="project" value="TreeGrafter"/>
</dbReference>
<evidence type="ECO:0000313" key="4">
    <source>
        <dbReference type="EMBL" id="RXK53156.1"/>
    </source>
</evidence>
<dbReference type="RefSeq" id="WP_129048744.1">
    <property type="nucleotide sequence ID" value="NZ_SDHX01000002.1"/>
</dbReference>
<sequence>MTLATSLLIFLGTYTPAGGESRGIYAVRLDPATGMLSEPVLMAETPNPTFLAWHPDGRTLYALSESGTVNGKAGGALTAYRYDPAAGTLTKLNTEPTGDVGLAHVGVDATGRTAAVISYHGSYVASFPLRPDGSLGARTSLLPHTGQLGPNTKRQDKPHPHSVNFSPDNRFVYVCDLGLDRVFHYKLDPAAATLTPAGTAATVPGAGPRHSRFTKDGQFLYVIGELNGSIETFSVDAASGALTRVQVVATLPAEFTGENTCAEIRLSPDEHFVYGSNRGHDSVVVFARDAATGKLTFVERVPTGGKHPRNFNLSPDGRWLVCGNKDSDNVTVFARDASSGRLTRTAQTLKVPQAVCVLFAP</sequence>
<protein>
    <submittedName>
        <fullName evidence="4">Lactonase family protein</fullName>
    </submittedName>
</protein>
<dbReference type="SUPFAM" id="SSF51004">
    <property type="entry name" value="C-terminal (heme d1) domain of cytochrome cd1-nitrite reductase"/>
    <property type="match status" value="1"/>
</dbReference>
<organism evidence="4 5">
    <name type="scientific">Oleiharenicola lentus</name>
    <dbReference type="NCBI Taxonomy" id="2508720"/>
    <lineage>
        <taxon>Bacteria</taxon>
        <taxon>Pseudomonadati</taxon>
        <taxon>Verrucomicrobiota</taxon>
        <taxon>Opitutia</taxon>
        <taxon>Opitutales</taxon>
        <taxon>Opitutaceae</taxon>
        <taxon>Oleiharenicola</taxon>
    </lineage>
</organism>
<evidence type="ECO:0000256" key="2">
    <source>
        <dbReference type="ARBA" id="ARBA00022526"/>
    </source>
</evidence>
<dbReference type="InterPro" id="IPR019405">
    <property type="entry name" value="Lactonase_7-beta_prop"/>
</dbReference>
<keyword evidence="5" id="KW-1185">Reference proteome</keyword>
<dbReference type="InterPro" id="IPR050282">
    <property type="entry name" value="Cycloisomerase_2"/>
</dbReference>
<dbReference type="Gene3D" id="2.130.10.10">
    <property type="entry name" value="YVTN repeat-like/Quinoprotein amine dehydrogenase"/>
    <property type="match status" value="1"/>
</dbReference>
<dbReference type="InterPro" id="IPR011048">
    <property type="entry name" value="Haem_d1_sf"/>
</dbReference>
<dbReference type="FunFam" id="2.130.10.10:FF:000306">
    <property type="entry name" value="3-carboxymuconate cyclase"/>
    <property type="match status" value="1"/>
</dbReference>
<proteinExistence type="inferred from homology"/>
<gene>
    <name evidence="4" type="ORF">ESB00_15730</name>
</gene>
<dbReference type="GO" id="GO:0005829">
    <property type="term" value="C:cytosol"/>
    <property type="evidence" value="ECO:0007669"/>
    <property type="project" value="TreeGrafter"/>
</dbReference>
<dbReference type="GO" id="GO:0006006">
    <property type="term" value="P:glucose metabolic process"/>
    <property type="evidence" value="ECO:0007669"/>
    <property type="project" value="UniProtKB-KW"/>
</dbReference>
<dbReference type="Pfam" id="PF10282">
    <property type="entry name" value="Lactonase"/>
    <property type="match status" value="1"/>
</dbReference>
<dbReference type="OrthoDB" id="9790815at2"/>
<dbReference type="Proteomes" id="UP000290218">
    <property type="component" value="Unassembled WGS sequence"/>
</dbReference>
<dbReference type="PANTHER" id="PTHR30344">
    <property type="entry name" value="6-PHOSPHOGLUCONOLACTONASE-RELATED"/>
    <property type="match status" value="1"/>
</dbReference>
<dbReference type="AlphaFoldDB" id="A0A4V1M5Y7"/>
<reference evidence="4 5" key="1">
    <citation type="submission" date="2019-01" db="EMBL/GenBank/DDBJ databases">
        <title>Lacunisphaera sp. strain TWA-58.</title>
        <authorList>
            <person name="Chen W.-M."/>
        </authorList>
    </citation>
    <scope>NUCLEOTIDE SEQUENCE [LARGE SCALE GENOMIC DNA]</scope>
    <source>
        <strain evidence="4 5">TWA-58</strain>
    </source>
</reference>
<accession>A0A4V1M5Y7</accession>
<feature type="region of interest" description="Disordered" evidence="3">
    <location>
        <begin position="144"/>
        <end position="163"/>
    </location>
</feature>
<evidence type="ECO:0000313" key="5">
    <source>
        <dbReference type="Proteomes" id="UP000290218"/>
    </source>
</evidence>
<evidence type="ECO:0000256" key="1">
    <source>
        <dbReference type="ARBA" id="ARBA00005564"/>
    </source>
</evidence>
<name>A0A4V1M5Y7_9BACT</name>
<comment type="similarity">
    <text evidence="1">Belongs to the cycloisomerase 2 family.</text>
</comment>
<evidence type="ECO:0000256" key="3">
    <source>
        <dbReference type="SAM" id="MobiDB-lite"/>
    </source>
</evidence>
<dbReference type="InterPro" id="IPR015943">
    <property type="entry name" value="WD40/YVTN_repeat-like_dom_sf"/>
</dbReference>
<keyword evidence="2" id="KW-0119">Carbohydrate metabolism</keyword>